<organism evidence="1 2">
    <name type="scientific">Marivirga atlantica</name>
    <dbReference type="NCBI Taxonomy" id="1548457"/>
    <lineage>
        <taxon>Bacteria</taxon>
        <taxon>Pseudomonadati</taxon>
        <taxon>Bacteroidota</taxon>
        <taxon>Cytophagia</taxon>
        <taxon>Cytophagales</taxon>
        <taxon>Marivirgaceae</taxon>
        <taxon>Marivirga</taxon>
    </lineage>
</organism>
<dbReference type="InterPro" id="IPR011990">
    <property type="entry name" value="TPR-like_helical_dom_sf"/>
</dbReference>
<dbReference type="RefSeq" id="WP_201924121.1">
    <property type="nucleotide sequence ID" value="NZ_JAERQG010000005.1"/>
</dbReference>
<evidence type="ECO:0000313" key="2">
    <source>
        <dbReference type="Proteomes" id="UP000642920"/>
    </source>
</evidence>
<proteinExistence type="predicted"/>
<name>A0A937DIF8_9BACT</name>
<protein>
    <submittedName>
        <fullName evidence="1">Molecular chaperone DnaJ</fullName>
    </submittedName>
</protein>
<dbReference type="Proteomes" id="UP000642920">
    <property type="component" value="Unassembled WGS sequence"/>
</dbReference>
<sequence>MSEYYQQAQEFMKNDDYEAANIAFRKILKLGTKLPAEMPYLFAETLYQIEQYQNSKSFLDKYFEIMGKAGTYYENAVELEDKLEKKLNRAFSCSYCDYSGYRLKTCEVCNGEKQLLEECHYCAGVGKVGCEICAGEGVLVQLGPLGNKSYKTCHRCKGEGIHTCSICEGEKEFYNYCSNCLGVGKVATSVICNHKPLSN</sequence>
<gene>
    <name evidence="1" type="ORF">JKP34_17010</name>
</gene>
<keyword evidence="2" id="KW-1185">Reference proteome</keyword>
<dbReference type="SUPFAM" id="SSF57938">
    <property type="entry name" value="DnaJ/Hsp40 cysteine-rich domain"/>
    <property type="match status" value="1"/>
</dbReference>
<dbReference type="InterPro" id="IPR036410">
    <property type="entry name" value="HSP_DnaJ_Cys-rich_dom_sf"/>
</dbReference>
<reference evidence="1" key="1">
    <citation type="submission" date="2021-01" db="EMBL/GenBank/DDBJ databases">
        <title>Marivirga sp. nov., isolated from intertidal surface sediments.</title>
        <authorList>
            <person name="Zhang M."/>
        </authorList>
    </citation>
    <scope>NUCLEOTIDE SEQUENCE</scope>
    <source>
        <strain evidence="1">SM1354</strain>
    </source>
</reference>
<accession>A0A937DIF8</accession>
<dbReference type="EMBL" id="JAERQG010000005">
    <property type="protein sequence ID" value="MBL0766968.1"/>
    <property type="molecule type" value="Genomic_DNA"/>
</dbReference>
<dbReference type="AlphaFoldDB" id="A0A937DIF8"/>
<evidence type="ECO:0000313" key="1">
    <source>
        <dbReference type="EMBL" id="MBL0766968.1"/>
    </source>
</evidence>
<comment type="caution">
    <text evidence="1">The sequence shown here is derived from an EMBL/GenBank/DDBJ whole genome shotgun (WGS) entry which is preliminary data.</text>
</comment>
<dbReference type="SUPFAM" id="SSF48452">
    <property type="entry name" value="TPR-like"/>
    <property type="match status" value="1"/>
</dbReference>